<dbReference type="Gene3D" id="3.50.50.60">
    <property type="entry name" value="FAD/NAD(P)-binding domain"/>
    <property type="match status" value="1"/>
</dbReference>
<reference evidence="6" key="2">
    <citation type="submission" date="2013-12" db="EMBL/GenBank/DDBJ databases">
        <title>Evolution of pathogenesis and genome organization in the Tremellales.</title>
        <authorList>
            <person name="Cuomo C."/>
            <person name="Litvintseva A."/>
            <person name="Heitman J."/>
            <person name="Chen Y."/>
            <person name="Sun S."/>
            <person name="Springer D."/>
            <person name="Dromer F."/>
            <person name="Young S."/>
            <person name="Zeng Q."/>
            <person name="Chapman S."/>
            <person name="Gujja S."/>
            <person name="Saif S."/>
            <person name="Birren B."/>
        </authorList>
    </citation>
    <scope>NUCLEOTIDE SEQUENCE [LARGE SCALE GENOMIC DNA]</scope>
    <source>
        <strain evidence="6">BCC8398</strain>
    </source>
</reference>
<comment type="similarity">
    <text evidence="1">Belongs to the flavin monoamine oxidase family.</text>
</comment>
<feature type="domain" description="Amine oxidase" evidence="4">
    <location>
        <begin position="21"/>
        <end position="513"/>
    </location>
</feature>
<keyword evidence="2" id="KW-0560">Oxidoreductase</keyword>
<feature type="compositionally biased region" description="Polar residues" evidence="3">
    <location>
        <begin position="162"/>
        <end position="172"/>
    </location>
</feature>
<dbReference type="EMBL" id="KI669501">
    <property type="protein sequence ID" value="OCF34077.1"/>
    <property type="molecule type" value="Genomic_DNA"/>
</dbReference>
<evidence type="ECO:0000256" key="2">
    <source>
        <dbReference type="ARBA" id="ARBA00023002"/>
    </source>
</evidence>
<dbReference type="GO" id="GO:0050660">
    <property type="term" value="F:flavin adenine dinucleotide binding"/>
    <property type="evidence" value="ECO:0007669"/>
    <property type="project" value="TreeGrafter"/>
</dbReference>
<dbReference type="AlphaFoldDB" id="A0A1B9GSW5"/>
<feature type="region of interest" description="Disordered" evidence="3">
    <location>
        <begin position="153"/>
        <end position="188"/>
    </location>
</feature>
<dbReference type="OrthoDB" id="5046242at2759"/>
<protein>
    <submittedName>
        <fullName evidence="5">Amino oxidase</fullName>
    </submittedName>
</protein>
<dbReference type="GO" id="GO:0006338">
    <property type="term" value="P:chromatin remodeling"/>
    <property type="evidence" value="ECO:0007669"/>
    <property type="project" value="TreeGrafter"/>
</dbReference>
<dbReference type="GO" id="GO:0003682">
    <property type="term" value="F:chromatin binding"/>
    <property type="evidence" value="ECO:0007669"/>
    <property type="project" value="TreeGrafter"/>
</dbReference>
<name>A0A1B9GSW5_9TREE</name>
<sequence length="521" mass="54594">MSSSASASKTYDTVILGAGWSGAVAARELTKKGHSVLVLEARDRLGGRARTWADHTDGKTKIDLGCSWIHGYNEGNPAKELAREFGVQAHLPKPAEGVIYGPDGPLSSEKAASLRASLSAAQAAFKLPHPAPPASASLASALFSSSSPLYSSSASASSDPSNTDVSSTSPANPSEPVKSSSASADTGSGADKALLEGLARTLEVPLGLKLEKSSLKWAGWETTTSFAGSDAAPEGGYQTLVSKVLESSGADIKTGTEVTSVTLQKREGIVEVKDQAGNTFTGKTVISTIPLGVLKKLLPSSSSSSPKFFTPALPARFLEAVSGTHVGVLEKLLVTYDQAWWPNASAVGSYTFLPTSSTAPTENSSVEEVLNASTLITANFNAPTLPGPSPTLLTYLSDTPAKLLLQRPKEEVIKGFHSFLVSRFDLASSDVPAPTKGELTNWLTDKYSYGATTTPSITTSEGSDIERSPMDFKELGRPAWDGVLGFAGEHTEMEHRGSVAGAVVSGYREAERVDRLLKLCK</sequence>
<reference evidence="5 6" key="1">
    <citation type="submission" date="2013-07" db="EMBL/GenBank/DDBJ databases">
        <title>The Genome Sequence of Cryptococcus heveanensis BCC8398.</title>
        <authorList>
            <consortium name="The Broad Institute Genome Sequencing Platform"/>
            <person name="Cuomo C."/>
            <person name="Litvintseva A."/>
            <person name="Chen Y."/>
            <person name="Heitman J."/>
            <person name="Sun S."/>
            <person name="Springer D."/>
            <person name="Dromer F."/>
            <person name="Young S.K."/>
            <person name="Zeng Q."/>
            <person name="Gargeya S."/>
            <person name="Fitzgerald M."/>
            <person name="Abouelleil A."/>
            <person name="Alvarado L."/>
            <person name="Berlin A.M."/>
            <person name="Chapman S.B."/>
            <person name="Dewar J."/>
            <person name="Goldberg J."/>
            <person name="Griggs A."/>
            <person name="Gujja S."/>
            <person name="Hansen M."/>
            <person name="Howarth C."/>
            <person name="Imamovic A."/>
            <person name="Larimer J."/>
            <person name="McCowan C."/>
            <person name="Murphy C."/>
            <person name="Pearson M."/>
            <person name="Priest M."/>
            <person name="Roberts A."/>
            <person name="Saif S."/>
            <person name="Shea T."/>
            <person name="Sykes S."/>
            <person name="Wortman J."/>
            <person name="Nusbaum C."/>
            <person name="Birren B."/>
        </authorList>
    </citation>
    <scope>NUCLEOTIDE SEQUENCE [LARGE SCALE GENOMIC DNA]</scope>
    <source>
        <strain evidence="5 6">BCC8398</strain>
    </source>
</reference>
<dbReference type="SUPFAM" id="SSF54373">
    <property type="entry name" value="FAD-linked reductases, C-terminal domain"/>
    <property type="match status" value="1"/>
</dbReference>
<dbReference type="InterPro" id="IPR036188">
    <property type="entry name" value="FAD/NAD-bd_sf"/>
</dbReference>
<evidence type="ECO:0000259" key="4">
    <source>
        <dbReference type="Pfam" id="PF01593"/>
    </source>
</evidence>
<dbReference type="SUPFAM" id="SSF51905">
    <property type="entry name" value="FAD/NAD(P)-binding domain"/>
    <property type="match status" value="1"/>
</dbReference>
<dbReference type="PANTHER" id="PTHR10742">
    <property type="entry name" value="FLAVIN MONOAMINE OXIDASE"/>
    <property type="match status" value="1"/>
</dbReference>
<gene>
    <name evidence="5" type="ORF">I316_04024</name>
</gene>
<dbReference type="PANTHER" id="PTHR10742:SF386">
    <property type="entry name" value="LYSINE-SPECIFIC HISTONE DEMETHYLASE 1A"/>
    <property type="match status" value="1"/>
</dbReference>
<dbReference type="Proteomes" id="UP000092666">
    <property type="component" value="Unassembled WGS sequence"/>
</dbReference>
<dbReference type="InterPro" id="IPR002937">
    <property type="entry name" value="Amino_oxidase"/>
</dbReference>
<dbReference type="Gene3D" id="3.90.660.10">
    <property type="match status" value="1"/>
</dbReference>
<keyword evidence="6" id="KW-1185">Reference proteome</keyword>
<dbReference type="GO" id="GO:0016491">
    <property type="term" value="F:oxidoreductase activity"/>
    <property type="evidence" value="ECO:0007669"/>
    <property type="project" value="UniProtKB-KW"/>
</dbReference>
<evidence type="ECO:0000313" key="5">
    <source>
        <dbReference type="EMBL" id="OCF34077.1"/>
    </source>
</evidence>
<proteinExistence type="inferred from homology"/>
<dbReference type="Pfam" id="PF01593">
    <property type="entry name" value="Amino_oxidase"/>
    <property type="match status" value="1"/>
</dbReference>
<accession>A0A1B9GSW5</accession>
<feature type="compositionally biased region" description="Low complexity" evidence="3">
    <location>
        <begin position="178"/>
        <end position="188"/>
    </location>
</feature>
<evidence type="ECO:0000256" key="3">
    <source>
        <dbReference type="SAM" id="MobiDB-lite"/>
    </source>
</evidence>
<organism evidence="5 6">
    <name type="scientific">Kwoniella heveanensis BCC8398</name>
    <dbReference type="NCBI Taxonomy" id="1296120"/>
    <lineage>
        <taxon>Eukaryota</taxon>
        <taxon>Fungi</taxon>
        <taxon>Dikarya</taxon>
        <taxon>Basidiomycota</taxon>
        <taxon>Agaricomycotina</taxon>
        <taxon>Tremellomycetes</taxon>
        <taxon>Tremellales</taxon>
        <taxon>Cryptococcaceae</taxon>
        <taxon>Kwoniella</taxon>
    </lineage>
</organism>
<dbReference type="InterPro" id="IPR050281">
    <property type="entry name" value="Flavin_monoamine_oxidase"/>
</dbReference>
<dbReference type="STRING" id="1296120.A0A1B9GSW5"/>
<evidence type="ECO:0000256" key="1">
    <source>
        <dbReference type="ARBA" id="ARBA00005995"/>
    </source>
</evidence>
<evidence type="ECO:0000313" key="6">
    <source>
        <dbReference type="Proteomes" id="UP000092666"/>
    </source>
</evidence>